<name>A0ABU1PY07_9PSEU</name>
<evidence type="ECO:0000313" key="3">
    <source>
        <dbReference type="Proteomes" id="UP001268819"/>
    </source>
</evidence>
<gene>
    <name evidence="2" type="ORF">J2S66_003148</name>
</gene>
<reference evidence="2 3" key="1">
    <citation type="submission" date="2023-07" db="EMBL/GenBank/DDBJ databases">
        <title>Sequencing the genomes of 1000 actinobacteria strains.</title>
        <authorList>
            <person name="Klenk H.-P."/>
        </authorList>
    </citation>
    <scope>NUCLEOTIDE SEQUENCE [LARGE SCALE GENOMIC DNA]</scope>
    <source>
        <strain evidence="2 3">DSM 43749</strain>
    </source>
</reference>
<keyword evidence="3" id="KW-1185">Reference proteome</keyword>
<comment type="caution">
    <text evidence="2">The sequence shown here is derived from an EMBL/GenBank/DDBJ whole genome shotgun (WGS) entry which is preliminary data.</text>
</comment>
<evidence type="ECO:0000313" key="2">
    <source>
        <dbReference type="EMBL" id="MDR6594764.1"/>
    </source>
</evidence>
<accession>A0ABU1PY07</accession>
<dbReference type="EMBL" id="JAVDSG010000001">
    <property type="protein sequence ID" value="MDR6594764.1"/>
    <property type="molecule type" value="Genomic_DNA"/>
</dbReference>
<proteinExistence type="predicted"/>
<dbReference type="Proteomes" id="UP001268819">
    <property type="component" value="Unassembled WGS sequence"/>
</dbReference>
<dbReference type="RefSeq" id="WP_310307786.1">
    <property type="nucleotide sequence ID" value="NZ_BAAAXB010000001.1"/>
</dbReference>
<keyword evidence="1" id="KW-0732">Signal</keyword>
<sequence>MSRIKFAFIAAGIAILSAACADPPPPRSHPLAGLPDGSTSDEESRKFVIGGNLAWQPPLSPVEFGVDLTTGAFSVKVSHKLVTPLGAVTMSSGMALKPDGKELAPDAVDVTQLIICQEGTGQRTCEAFQISSGRTLELEMDGRFLQKVSRNRITVDAAPGSAIKVTDAGEPRSTDVHGPAQIAIRKLHLHETGPDTLIDLEADFGGNAPDIAYDHLTGELKPYGGGRVSKVVKHGAEEWNEGGIEEGVFSDEDKPVPGNFLPGENDCASTGKEDWSDSFGDGGLDAYAIVACVKTSEADIGYVVIHPREGKPREYHLYSRVWVR</sequence>
<dbReference type="PROSITE" id="PS51257">
    <property type="entry name" value="PROKAR_LIPOPROTEIN"/>
    <property type="match status" value="1"/>
</dbReference>
<evidence type="ECO:0000256" key="1">
    <source>
        <dbReference type="SAM" id="SignalP"/>
    </source>
</evidence>
<organism evidence="2 3">
    <name type="scientific">Saccharothrix longispora</name>
    <dbReference type="NCBI Taxonomy" id="33920"/>
    <lineage>
        <taxon>Bacteria</taxon>
        <taxon>Bacillati</taxon>
        <taxon>Actinomycetota</taxon>
        <taxon>Actinomycetes</taxon>
        <taxon>Pseudonocardiales</taxon>
        <taxon>Pseudonocardiaceae</taxon>
        <taxon>Saccharothrix</taxon>
    </lineage>
</organism>
<protein>
    <submittedName>
        <fullName evidence="2">Uncharacterized protein</fullName>
    </submittedName>
</protein>
<feature type="signal peptide" evidence="1">
    <location>
        <begin position="1"/>
        <end position="21"/>
    </location>
</feature>
<feature type="chain" id="PRO_5045803405" evidence="1">
    <location>
        <begin position="22"/>
        <end position="324"/>
    </location>
</feature>